<evidence type="ECO:0000313" key="9">
    <source>
        <dbReference type="WBParaSite" id="SMUV_0000604801-mRNA-1"/>
    </source>
</evidence>
<keyword evidence="8" id="KW-1185">Reference proteome</keyword>
<name>A0A0N5AN71_9BILA</name>
<keyword evidence="3" id="KW-0805">Transcription regulation</keyword>
<keyword evidence="5" id="KW-0804">Transcription</keyword>
<organism evidence="8 9">
    <name type="scientific">Syphacia muris</name>
    <dbReference type="NCBI Taxonomy" id="451379"/>
    <lineage>
        <taxon>Eukaryota</taxon>
        <taxon>Metazoa</taxon>
        <taxon>Ecdysozoa</taxon>
        <taxon>Nematoda</taxon>
        <taxon>Chromadorea</taxon>
        <taxon>Rhabditida</taxon>
        <taxon>Spirurina</taxon>
        <taxon>Oxyuridomorpha</taxon>
        <taxon>Oxyuroidea</taxon>
        <taxon>Oxyuridae</taxon>
        <taxon>Syphacia</taxon>
    </lineage>
</organism>
<dbReference type="Gene3D" id="3.10.390.10">
    <property type="entry name" value="SAND domain-like"/>
    <property type="match status" value="1"/>
</dbReference>
<keyword evidence="2" id="KW-0862">Zinc</keyword>
<evidence type="ECO:0000256" key="5">
    <source>
        <dbReference type="ARBA" id="ARBA00023163"/>
    </source>
</evidence>
<dbReference type="Proteomes" id="UP000046393">
    <property type="component" value="Unplaced"/>
</dbReference>
<dbReference type="GO" id="GO:0046872">
    <property type="term" value="F:metal ion binding"/>
    <property type="evidence" value="ECO:0007669"/>
    <property type="project" value="UniProtKB-KW"/>
</dbReference>
<keyword evidence="1" id="KW-0479">Metal-binding</keyword>
<accession>A0A0N5AN71</accession>
<reference evidence="9" key="1">
    <citation type="submission" date="2017-02" db="UniProtKB">
        <authorList>
            <consortium name="WormBaseParasite"/>
        </authorList>
    </citation>
    <scope>IDENTIFICATION</scope>
</reference>
<dbReference type="PANTHER" id="PTHR10417:SF4">
    <property type="entry name" value="SAND DOMAIN-CONTAINING PROTEIN-RELATED"/>
    <property type="match status" value="1"/>
</dbReference>
<dbReference type="GO" id="GO:0003677">
    <property type="term" value="F:DNA binding"/>
    <property type="evidence" value="ECO:0007669"/>
    <property type="project" value="UniProtKB-KW"/>
</dbReference>
<dbReference type="WBParaSite" id="SMUV_0000604801-mRNA-1">
    <property type="protein sequence ID" value="SMUV_0000604801-mRNA-1"/>
    <property type="gene ID" value="SMUV_0000604801"/>
</dbReference>
<keyword evidence="6" id="KW-0539">Nucleus</keyword>
<dbReference type="Pfam" id="PF25892">
    <property type="entry name" value="Spe-44"/>
    <property type="match status" value="1"/>
</dbReference>
<dbReference type="PANTHER" id="PTHR10417">
    <property type="entry name" value="GLUCOCORTICOID MODULATORY ELEMENT-BINDING PROTEIN"/>
    <property type="match status" value="1"/>
</dbReference>
<dbReference type="STRING" id="451379.A0A0N5AN71"/>
<evidence type="ECO:0000256" key="4">
    <source>
        <dbReference type="ARBA" id="ARBA00023125"/>
    </source>
</evidence>
<dbReference type="Pfam" id="PF01342">
    <property type="entry name" value="SAND"/>
    <property type="match status" value="1"/>
</dbReference>
<keyword evidence="4" id="KW-0238">DNA-binding</keyword>
<sequence>MDKFVCPGIHQQCIELNGELISPKEFTIRANKDKQKDWKGSIRIGKSNMRALMEMKTLDFYNHDAYCSAKCQSRNYITSKSFAADLVMNQEVYHGASTSNGFDSRESINCSPTIVSNALQQFVAQTVNSPSALASLSLMAKDPLMLSSLLNTNVRPADKKVKIEDGADRGCVSSNTIGKVMQNNPVKFWSLMSDLGILDDILEMIANSVEQTRRLVNINPAQRDLAFSVAERLTRVARALDLEDTIGNRIQAERLQCAIETNFLNSELQAELQRKTEESRRKFEEARQKAARFDELLTDVVAPPKRKRTAAVAEESSAAS</sequence>
<evidence type="ECO:0000313" key="8">
    <source>
        <dbReference type="Proteomes" id="UP000046393"/>
    </source>
</evidence>
<dbReference type="InterPro" id="IPR000770">
    <property type="entry name" value="SAND_dom"/>
</dbReference>
<evidence type="ECO:0000256" key="3">
    <source>
        <dbReference type="ARBA" id="ARBA00023015"/>
    </source>
</evidence>
<protein>
    <submittedName>
        <fullName evidence="9">SAND domain-containing protein</fullName>
    </submittedName>
</protein>
<dbReference type="SMART" id="SM00258">
    <property type="entry name" value="SAND"/>
    <property type="match status" value="1"/>
</dbReference>
<evidence type="ECO:0000259" key="7">
    <source>
        <dbReference type="PROSITE" id="PS50864"/>
    </source>
</evidence>
<evidence type="ECO:0000256" key="1">
    <source>
        <dbReference type="ARBA" id="ARBA00022723"/>
    </source>
</evidence>
<dbReference type="AlphaFoldDB" id="A0A0N5AN71"/>
<feature type="domain" description="SAND" evidence="7">
    <location>
        <begin position="1"/>
        <end position="59"/>
    </location>
</feature>
<evidence type="ECO:0000256" key="6">
    <source>
        <dbReference type="ARBA" id="ARBA00023242"/>
    </source>
</evidence>
<dbReference type="InterPro" id="IPR059099">
    <property type="entry name" value="GMEB1/2/Spe-44_dom"/>
</dbReference>
<dbReference type="PROSITE" id="PS50864">
    <property type="entry name" value="SAND"/>
    <property type="match status" value="1"/>
</dbReference>
<proteinExistence type="predicted"/>
<dbReference type="SUPFAM" id="SSF63763">
    <property type="entry name" value="SAND domain-like"/>
    <property type="match status" value="1"/>
</dbReference>
<dbReference type="InterPro" id="IPR010919">
    <property type="entry name" value="SAND-like_dom_sf"/>
</dbReference>
<evidence type="ECO:0000256" key="2">
    <source>
        <dbReference type="ARBA" id="ARBA00022833"/>
    </source>
</evidence>